<evidence type="ECO:0000313" key="3">
    <source>
        <dbReference type="Proteomes" id="UP000463975"/>
    </source>
</evidence>
<gene>
    <name evidence="2" type="ORF">GT348_01715</name>
</gene>
<keyword evidence="3" id="KW-1185">Reference proteome</keyword>
<dbReference type="Proteomes" id="UP000463975">
    <property type="component" value="Chromosome"/>
</dbReference>
<proteinExistence type="predicted"/>
<reference evidence="2 3" key="1">
    <citation type="submission" date="2020-01" db="EMBL/GenBank/DDBJ databases">
        <title>Genome sequencing of strain KACC 21507.</title>
        <authorList>
            <person name="Heo J."/>
            <person name="Kim S.-J."/>
            <person name="Kim J.-S."/>
            <person name="Hong S.-B."/>
            <person name="Kwon S.-W."/>
        </authorList>
    </citation>
    <scope>NUCLEOTIDE SEQUENCE [LARGE SCALE GENOMIC DNA]</scope>
    <source>
        <strain evidence="2 3">KACC 21507</strain>
    </source>
</reference>
<dbReference type="RefSeq" id="WP_160618249.1">
    <property type="nucleotide sequence ID" value="NZ_CP047652.1"/>
</dbReference>
<sequence length="51" mass="5446">MLIQNKKGGPDGPPPKKAEDESKLLAKIGTILGGCKVSFQDHALFNIQVNV</sequence>
<evidence type="ECO:0000256" key="1">
    <source>
        <dbReference type="SAM" id="MobiDB-lite"/>
    </source>
</evidence>
<dbReference type="KEGG" id="bomb:GT348_01715"/>
<dbReference type="AlphaFoldDB" id="A0A6P1NJY1"/>
<evidence type="ECO:0000313" key="2">
    <source>
        <dbReference type="EMBL" id="QHI95171.1"/>
    </source>
</evidence>
<protein>
    <submittedName>
        <fullName evidence="2">Uncharacterized protein</fullName>
    </submittedName>
</protein>
<accession>A0A6P1NJY1</accession>
<name>A0A6P1NJY1_9PROT</name>
<dbReference type="EMBL" id="CP047652">
    <property type="protein sequence ID" value="QHI95171.1"/>
    <property type="molecule type" value="Genomic_DNA"/>
</dbReference>
<organism evidence="2 3">
    <name type="scientific">Aristophania vespae</name>
    <dbReference type="NCBI Taxonomy" id="2697033"/>
    <lineage>
        <taxon>Bacteria</taxon>
        <taxon>Pseudomonadati</taxon>
        <taxon>Pseudomonadota</taxon>
        <taxon>Alphaproteobacteria</taxon>
        <taxon>Acetobacterales</taxon>
        <taxon>Acetobacteraceae</taxon>
        <taxon>Aristophania</taxon>
    </lineage>
</organism>
<feature type="region of interest" description="Disordered" evidence="1">
    <location>
        <begin position="1"/>
        <end position="20"/>
    </location>
</feature>